<dbReference type="HOGENOM" id="CLU_010457_2_0_1"/>
<evidence type="ECO:0000313" key="5">
    <source>
        <dbReference type="Proteomes" id="UP000017559"/>
    </source>
</evidence>
<dbReference type="OrthoDB" id="10068793at2759"/>
<feature type="domain" description="DUF4139" evidence="2">
    <location>
        <begin position="197"/>
        <end position="555"/>
    </location>
</feature>
<accession>V2YFY8</accession>
<proteinExistence type="predicted"/>
<evidence type="ECO:0000259" key="2">
    <source>
        <dbReference type="Pfam" id="PF13598"/>
    </source>
</evidence>
<dbReference type="PANTHER" id="PTHR31005:SF8">
    <property type="entry name" value="DUF4139 DOMAIN-CONTAINING PROTEIN"/>
    <property type="match status" value="1"/>
</dbReference>
<organism evidence="4 5">
    <name type="scientific">Moniliophthora roreri (strain MCA 2997)</name>
    <name type="common">Cocoa frosty pod rot fungus</name>
    <name type="synonym">Crinipellis roreri</name>
    <dbReference type="NCBI Taxonomy" id="1381753"/>
    <lineage>
        <taxon>Eukaryota</taxon>
        <taxon>Fungi</taxon>
        <taxon>Dikarya</taxon>
        <taxon>Basidiomycota</taxon>
        <taxon>Agaricomycotina</taxon>
        <taxon>Agaricomycetes</taxon>
        <taxon>Agaricomycetidae</taxon>
        <taxon>Agaricales</taxon>
        <taxon>Marasmiineae</taxon>
        <taxon>Marasmiaceae</taxon>
        <taxon>Moniliophthora</taxon>
    </lineage>
</organism>
<keyword evidence="5" id="KW-1185">Reference proteome</keyword>
<feature type="coiled-coil region" evidence="1">
    <location>
        <begin position="141"/>
        <end position="168"/>
    </location>
</feature>
<dbReference type="Pfam" id="PF13600">
    <property type="entry name" value="DUF4140"/>
    <property type="match status" value="1"/>
</dbReference>
<dbReference type="EMBL" id="AWSO01000430">
    <property type="protein sequence ID" value="ESK90599.1"/>
    <property type="molecule type" value="Genomic_DNA"/>
</dbReference>
<name>V2YFY8_MONRO</name>
<gene>
    <name evidence="4" type="ORF">Moror_4235</name>
</gene>
<protein>
    <submittedName>
        <fullName evidence="4">Mucoidy inhibitor a</fullName>
    </submittedName>
</protein>
<evidence type="ECO:0000259" key="3">
    <source>
        <dbReference type="Pfam" id="PF13600"/>
    </source>
</evidence>
<dbReference type="Pfam" id="PF13598">
    <property type="entry name" value="DUF4139"/>
    <property type="match status" value="1"/>
</dbReference>
<dbReference type="InterPro" id="IPR037291">
    <property type="entry name" value="DUF4139"/>
</dbReference>
<reference evidence="4 5" key="1">
    <citation type="journal article" date="2014" name="BMC Genomics">
        <title>Genome and secretome analysis of the hemibiotrophic fungal pathogen, Moniliophthora roreri, which causes frosty pod rot disease of cacao: mechanisms of the biotrophic and necrotrophic phases.</title>
        <authorList>
            <person name="Meinhardt L.W."/>
            <person name="Costa G.G.L."/>
            <person name="Thomazella D.P.T."/>
            <person name="Teixeira P.J.P.L."/>
            <person name="Carazzolle M.F."/>
            <person name="Schuster S.C."/>
            <person name="Carlson J.E."/>
            <person name="Guiltinan M.J."/>
            <person name="Mieczkowski P."/>
            <person name="Farmer A."/>
            <person name="Ramaraj T."/>
            <person name="Crozier J."/>
            <person name="Davis R.E."/>
            <person name="Shao J."/>
            <person name="Melnick R.L."/>
            <person name="Pereira G.A.G."/>
            <person name="Bailey B.A."/>
        </authorList>
    </citation>
    <scope>NUCLEOTIDE SEQUENCE [LARGE SCALE GENOMIC DNA]</scope>
    <source>
        <strain evidence="4 5">MCA 2997</strain>
    </source>
</reference>
<dbReference type="PANTHER" id="PTHR31005">
    <property type="entry name" value="DUF4139 DOMAIN-CONTAINING PROTEIN"/>
    <property type="match status" value="1"/>
</dbReference>
<evidence type="ECO:0000256" key="1">
    <source>
        <dbReference type="SAM" id="Coils"/>
    </source>
</evidence>
<evidence type="ECO:0000313" key="4">
    <source>
        <dbReference type="EMBL" id="ESK90599.1"/>
    </source>
</evidence>
<dbReference type="Proteomes" id="UP000017559">
    <property type="component" value="Unassembled WGS sequence"/>
</dbReference>
<dbReference type="KEGG" id="mrr:Moror_4235"/>
<dbReference type="InterPro" id="IPR011935">
    <property type="entry name" value="CHP02231"/>
</dbReference>
<dbReference type="InterPro" id="IPR025554">
    <property type="entry name" value="DUF4140"/>
</dbReference>
<dbReference type="AlphaFoldDB" id="V2YFY8"/>
<dbReference type="NCBIfam" id="TIGR02231">
    <property type="entry name" value="mucoidy inhibitor MuiA family protein"/>
    <property type="match status" value="1"/>
</dbReference>
<keyword evidence="1" id="KW-0175">Coiled coil</keyword>
<comment type="caution">
    <text evidence="4">The sequence shown here is derived from an EMBL/GenBank/DDBJ whole genome shotgun (WGS) entry which is preliminary data.</text>
</comment>
<sequence>MSDTEINAVSLLPADSKILAVSLYRNRAEITRLYKLSVKKGQNNVKINWLPWAIDTESLRVEGRGKATIHDVNLTTNPPGNDPGSTTTLNELTLKKTRIEKALERCKRSIASLESFLGTVSAAHTKSSDLRSVVKDYDASAGELDEKLLGLEQRLKDVEKEIQEERKKIAPKAPYERGRHASIGVVAEEDSDVELVLIYAVAGATWKAGYDIRVDTTRSEKSVTLIYKAIVSQSTSETWENVPLTLETASPTYGVNLPSLDPWNISVYKPAPPPPSVEIKAAAGTASYTPHSETPAMGHATSYISSKGSVSATFRVPGLVSIPSDGGERSFTIVELELSALMTWFSIPKVDTRVHLKAQIHNESEYTLLPGKASVYVDGSFISKSDVPAVSPLEKFDCALGLDPSVRITYHPQSKKSSTSGFYQKSASYVYIQRLTIHNTKVNRIPLLKIVDQIPVSEDAQITVKLVNPALKVPTGSTVKAPERTATLASISEVVASSAGPNVKVAEGVVAQWDGADDSSVDVDALGKNGKINWLCEVAGQEKVNLTLQWEVSVPVKTQIVGL</sequence>
<feature type="domain" description="DUF4140" evidence="3">
    <location>
        <begin position="21"/>
        <end position="117"/>
    </location>
</feature>